<evidence type="ECO:0000313" key="4">
    <source>
        <dbReference type="Proteomes" id="UP001169862"/>
    </source>
</evidence>
<name>A0AAW7XDX3_9GAMM</name>
<dbReference type="RefSeq" id="WP_303548673.1">
    <property type="nucleotide sequence ID" value="NZ_JAUOPG010000002.1"/>
</dbReference>
<organism evidence="3 4">
    <name type="scientific">Neptunomonas phycophila</name>
    <dbReference type="NCBI Taxonomy" id="1572645"/>
    <lineage>
        <taxon>Bacteria</taxon>
        <taxon>Pseudomonadati</taxon>
        <taxon>Pseudomonadota</taxon>
        <taxon>Gammaproteobacteria</taxon>
        <taxon>Oceanospirillales</taxon>
        <taxon>Oceanospirillaceae</taxon>
        <taxon>Neptunomonas</taxon>
    </lineage>
</organism>
<accession>A0AAW7XDX3</accession>
<dbReference type="InterPro" id="IPR011006">
    <property type="entry name" value="CheY-like_superfamily"/>
</dbReference>
<evidence type="ECO:0000313" key="3">
    <source>
        <dbReference type="EMBL" id="MDO6452636.1"/>
    </source>
</evidence>
<dbReference type="SMART" id="SM00448">
    <property type="entry name" value="REC"/>
    <property type="match status" value="1"/>
</dbReference>
<dbReference type="SUPFAM" id="SSF81901">
    <property type="entry name" value="HCP-like"/>
    <property type="match status" value="1"/>
</dbReference>
<comment type="caution">
    <text evidence="3">The sequence shown here is derived from an EMBL/GenBank/DDBJ whole genome shotgun (WGS) entry which is preliminary data.</text>
</comment>
<dbReference type="Gene3D" id="1.25.40.10">
    <property type="entry name" value="Tetratricopeptide repeat domain"/>
    <property type="match status" value="1"/>
</dbReference>
<sequence>MPKNVSSSSALIVDSQLGEISHHREIVGALSFDKIDVASSVNMALSYLRSVRYDLLLVSYDLGKGQKNGLQVIQEALAEHLPLHRTVTVLLTNPDVSLLVGSLSAAPDIYLAKPLSRERLAPRLEKIQRVKRAVYRVEEAMDKQEWNKALIYCEKLASFYPALASYLDRMSGICFLALQDYSQAEKVFKKAVSTRRQNWAKLGLGITFFSQGKYQDSQQCLQDIIDHQIVSIDAYKCLAQSFQVAGQSGVAITTMRKAVMMQPTVPQSHAALGNIAAFFAEWALAVEAFQSTMDFSRYTGLQSPEYYFAYVRALLARFADGQILAEEMEVKALRALESVSNDFDAVSIECRVHVLGFWLNWNQEKQSLALAHLSQAHEIFLAMPLDDQWLWLDWLEEALECAVNATQLTSPREMMVKTRIKDSWVDLLLVGIHKLNSKDYSQAQVMLTESFRLQPASVATALATAQLLITIKVKNVQDCTSSNQQIAHVLNGLVAQEFGLLTQRQAQQKAKLIPRLYELLE</sequence>
<protein>
    <recommendedName>
        <fullName evidence="2">Response regulatory domain-containing protein</fullName>
    </recommendedName>
</protein>
<evidence type="ECO:0000259" key="2">
    <source>
        <dbReference type="PROSITE" id="PS50110"/>
    </source>
</evidence>
<dbReference type="PROSITE" id="PS50110">
    <property type="entry name" value="RESPONSE_REGULATORY"/>
    <property type="match status" value="1"/>
</dbReference>
<evidence type="ECO:0000256" key="1">
    <source>
        <dbReference type="PROSITE-ProRule" id="PRU00169"/>
    </source>
</evidence>
<dbReference type="InterPro" id="IPR011990">
    <property type="entry name" value="TPR-like_helical_dom_sf"/>
</dbReference>
<dbReference type="AlphaFoldDB" id="A0AAW7XDX3"/>
<comment type="caution">
    <text evidence="1">Lacks conserved residue(s) required for the propagation of feature annotation.</text>
</comment>
<dbReference type="SUPFAM" id="SSF52172">
    <property type="entry name" value="CheY-like"/>
    <property type="match status" value="1"/>
</dbReference>
<dbReference type="InterPro" id="IPR001789">
    <property type="entry name" value="Sig_transdc_resp-reg_receiver"/>
</dbReference>
<feature type="domain" description="Response regulatory" evidence="2">
    <location>
        <begin position="9"/>
        <end position="128"/>
    </location>
</feature>
<gene>
    <name evidence="3" type="ORF">Q4490_03575</name>
</gene>
<dbReference type="Proteomes" id="UP001169862">
    <property type="component" value="Unassembled WGS sequence"/>
</dbReference>
<dbReference type="GO" id="GO:0000160">
    <property type="term" value="P:phosphorelay signal transduction system"/>
    <property type="evidence" value="ECO:0007669"/>
    <property type="project" value="InterPro"/>
</dbReference>
<proteinExistence type="predicted"/>
<dbReference type="Gene3D" id="3.40.50.2300">
    <property type="match status" value="1"/>
</dbReference>
<dbReference type="EMBL" id="JAUOPG010000002">
    <property type="protein sequence ID" value="MDO6452636.1"/>
    <property type="molecule type" value="Genomic_DNA"/>
</dbReference>
<reference evidence="3" key="1">
    <citation type="submission" date="2023-07" db="EMBL/GenBank/DDBJ databases">
        <title>Genome content predicts the carbon catabolic preferences of heterotrophic bacteria.</title>
        <authorList>
            <person name="Gralka M."/>
        </authorList>
    </citation>
    <scope>NUCLEOTIDE SEQUENCE</scope>
    <source>
        <strain evidence="3">I2M16</strain>
    </source>
</reference>